<dbReference type="PaxDb" id="4565-Traes_5DL_21B9CAB8D.2"/>
<dbReference type="PANTHER" id="PTHR31175">
    <property type="entry name" value="AUXIN-RESPONSIVE FAMILY PROTEIN"/>
    <property type="match status" value="1"/>
</dbReference>
<dbReference type="Proteomes" id="UP000019116">
    <property type="component" value="Chromosome 5D"/>
</dbReference>
<sequence>MVAMGRKRLAQSTTVKRAAEECCATTSVAVKGQCVVYTADGGRFEVPLAYLGTAVFIELLRMSQGKFGFAGSDDGRIALLCDAVVMEYAMCLLRRDASTEVVMAFLSSIARSCCFDGSVVVPRVGFSHQGVHLETTTNAVLHTFSFKELDIFKEFSEEKSKRSYIQLAKKWQRMAALKRNKLTTATTKEDEKCCISVEVKGHSVMYTTDGRRFEVPLVYLRTTTFSEFLTMSQEEFGFSSHGKITLPCVAEVMEYVICLLRRNASAEVENASLSSMVTSCHHIGCTMPTVGANKQTCYL</sequence>
<dbReference type="Pfam" id="PF02519">
    <property type="entry name" value="Auxin_inducible"/>
    <property type="match status" value="2"/>
</dbReference>
<proteinExistence type="inferred from homology"/>
<dbReference type="Gramene" id="TraesKAR5D01G0315540.1">
    <property type="protein sequence ID" value="cds.TraesKAR5D01G0315540.1"/>
    <property type="gene ID" value="TraesKAR5D01G0315540"/>
</dbReference>
<evidence type="ECO:0000313" key="3">
    <source>
        <dbReference type="Proteomes" id="UP000019116"/>
    </source>
</evidence>
<dbReference type="Gramene" id="TraesCLE_scaffold_003005_01G000500.1">
    <property type="protein sequence ID" value="TraesCLE_scaffold_003005_01G000500.1"/>
    <property type="gene ID" value="TraesCLE_scaffold_003005_01G000500"/>
</dbReference>
<dbReference type="OMA" id="FSHQGVH"/>
<dbReference type="InterPro" id="IPR003676">
    <property type="entry name" value="SAUR_fam"/>
</dbReference>
<dbReference type="AlphaFoldDB" id="A0A3B6MWN6"/>
<reference evidence="2" key="1">
    <citation type="submission" date="2018-08" db="EMBL/GenBank/DDBJ databases">
        <authorList>
            <person name="Rossello M."/>
        </authorList>
    </citation>
    <scope>NUCLEOTIDE SEQUENCE [LARGE SCALE GENOMIC DNA]</scope>
    <source>
        <strain evidence="2">cv. Chinese Spring</strain>
    </source>
</reference>
<reference evidence="2" key="2">
    <citation type="submission" date="2018-10" db="UniProtKB">
        <authorList>
            <consortium name="EnsemblPlants"/>
        </authorList>
    </citation>
    <scope>IDENTIFICATION</scope>
</reference>
<dbReference type="GO" id="GO:0009733">
    <property type="term" value="P:response to auxin"/>
    <property type="evidence" value="ECO:0007669"/>
    <property type="project" value="InterPro"/>
</dbReference>
<accession>A0A3B6MWN6</accession>
<dbReference type="Gramene" id="TraesCAD_scaffold_034679_01G000600.1">
    <property type="protein sequence ID" value="TraesCAD_scaffold_034679_01G000600.1"/>
    <property type="gene ID" value="TraesCAD_scaffold_034679_01G000600"/>
</dbReference>
<dbReference type="Gramene" id="TraesCS5D02G350700.1">
    <property type="protein sequence ID" value="TraesCS5D02G350700.1"/>
    <property type="gene ID" value="TraesCS5D02G350700"/>
</dbReference>
<protein>
    <submittedName>
        <fullName evidence="2">Uncharacterized protein</fullName>
    </submittedName>
</protein>
<dbReference type="EnsemblPlants" id="TraesCS5D02G350700.1">
    <property type="protein sequence ID" value="TraesCS5D02G350700.1"/>
    <property type="gene ID" value="TraesCS5D02G350700"/>
</dbReference>
<evidence type="ECO:0000313" key="2">
    <source>
        <dbReference type="EnsemblPlants" id="TraesCS5D02G350700.1"/>
    </source>
</evidence>
<keyword evidence="3" id="KW-1185">Reference proteome</keyword>
<dbReference type="Gramene" id="TraesCS5D03G0792500.1">
    <property type="protein sequence ID" value="TraesCS5D03G0792500.1.CDS"/>
    <property type="gene ID" value="TraesCS5D03G0792500"/>
</dbReference>
<dbReference type="Gramene" id="TraesWEE_scaffold_028434_01G000600.1">
    <property type="protein sequence ID" value="TraesWEE_scaffold_028434_01G000600.1"/>
    <property type="gene ID" value="TraesWEE_scaffold_028434_01G000600"/>
</dbReference>
<organism evidence="2">
    <name type="scientific">Triticum aestivum</name>
    <name type="common">Wheat</name>
    <dbReference type="NCBI Taxonomy" id="4565"/>
    <lineage>
        <taxon>Eukaryota</taxon>
        <taxon>Viridiplantae</taxon>
        <taxon>Streptophyta</taxon>
        <taxon>Embryophyta</taxon>
        <taxon>Tracheophyta</taxon>
        <taxon>Spermatophyta</taxon>
        <taxon>Magnoliopsida</taxon>
        <taxon>Liliopsida</taxon>
        <taxon>Poales</taxon>
        <taxon>Poaceae</taxon>
        <taxon>BOP clade</taxon>
        <taxon>Pooideae</taxon>
        <taxon>Triticodae</taxon>
        <taxon>Triticeae</taxon>
        <taxon>Triticinae</taxon>
        <taxon>Triticum</taxon>
    </lineage>
</organism>
<evidence type="ECO:0000256" key="1">
    <source>
        <dbReference type="ARBA" id="ARBA00006974"/>
    </source>
</evidence>
<dbReference type="Gramene" id="TraesRN5D0100831600.1">
    <property type="protein sequence ID" value="TraesRN5D0100831600.1"/>
    <property type="gene ID" value="TraesRN5D0100831600"/>
</dbReference>
<comment type="similarity">
    <text evidence="1">Belongs to the ARG7 family.</text>
</comment>
<dbReference type="PANTHER" id="PTHR31175:SF116">
    <property type="entry name" value="SAUR55-AUXIN-RESPONSIVE SAUR FAMILY MEMBER"/>
    <property type="match status" value="1"/>
</dbReference>
<name>A0A3B6MWN6_WHEAT</name>
<dbReference type="OrthoDB" id="1936278at2759"/>
<dbReference type="Gramene" id="TraesROB_scaffold_033894_01G000600.1">
    <property type="protein sequence ID" value="TraesROB_scaffold_033894_01G000600.1"/>
    <property type="gene ID" value="TraesROB_scaffold_033894_01G000600"/>
</dbReference>